<evidence type="ECO:0008006" key="2">
    <source>
        <dbReference type="Google" id="ProtNLM"/>
    </source>
</evidence>
<dbReference type="EMBL" id="HBNS01057853">
    <property type="protein sequence ID" value="CAE4662534.1"/>
    <property type="molecule type" value="Transcribed_RNA"/>
</dbReference>
<accession>A0A7S4T190</accession>
<dbReference type="AlphaFoldDB" id="A0A7S4T190"/>
<sequence length="472" mass="52747">MEMELSSLPHAVRFGNSGSTNSANKRMKIEPVNIFSSNKLHSLINLDPYNQEDREHLNEASILEEVWKYPYVARTSYNIFIKHCSGKQANSHNSANEQIGSCFPLHMIIALGASLHTIHAVYLAFPEAINQKCFLKSKFYTPFQMACKFQQSSRTMGLFHAIWQKMVGEETKSRSITASQSMCLLDATTINGIGDTLLHNACRDDESLAFISLLLEKYPAAAKKKNNIGDLPLHQACRGKSSHLVILLLLNACPEAARTKNNYGEIPLDIACWNQLPAEVLSLLLASDPNTIRQKNKQGNTPLHTACISKVPEEISLLLQICPTAARERNFRMETLLHIACKIQADVNVLTTLLDTWPEAVFKMDSSGKTPLNIVNSEKNASSQSNILVGGISHIFQDNLDIDVAKTILYSFIDIGWWNGVARVFSCHTAVIRSLDIHDRIFPRLLSVIGRRCALMTVWEIVCNRQDLITTV</sequence>
<dbReference type="InterPro" id="IPR002110">
    <property type="entry name" value="Ankyrin_rpt"/>
</dbReference>
<protein>
    <recommendedName>
        <fullName evidence="2">ANK_REP_REGION domain-containing protein</fullName>
    </recommendedName>
</protein>
<dbReference type="InterPro" id="IPR036770">
    <property type="entry name" value="Ankyrin_rpt-contain_sf"/>
</dbReference>
<dbReference type="Gene3D" id="1.25.40.20">
    <property type="entry name" value="Ankyrin repeat-containing domain"/>
    <property type="match status" value="2"/>
</dbReference>
<organism evidence="1">
    <name type="scientific">Ditylum brightwellii</name>
    <dbReference type="NCBI Taxonomy" id="49249"/>
    <lineage>
        <taxon>Eukaryota</taxon>
        <taxon>Sar</taxon>
        <taxon>Stramenopiles</taxon>
        <taxon>Ochrophyta</taxon>
        <taxon>Bacillariophyta</taxon>
        <taxon>Mediophyceae</taxon>
        <taxon>Lithodesmiophycidae</taxon>
        <taxon>Lithodesmiales</taxon>
        <taxon>Lithodesmiaceae</taxon>
        <taxon>Ditylum</taxon>
    </lineage>
</organism>
<name>A0A7S4T190_9STRA</name>
<proteinExistence type="predicted"/>
<evidence type="ECO:0000313" key="1">
    <source>
        <dbReference type="EMBL" id="CAE4662534.1"/>
    </source>
</evidence>
<gene>
    <name evidence="1" type="ORF">DBRI00130_LOCUS41629</name>
</gene>
<reference evidence="1" key="1">
    <citation type="submission" date="2021-01" db="EMBL/GenBank/DDBJ databases">
        <authorList>
            <person name="Corre E."/>
            <person name="Pelletier E."/>
            <person name="Niang G."/>
            <person name="Scheremetjew M."/>
            <person name="Finn R."/>
            <person name="Kale V."/>
            <person name="Holt S."/>
            <person name="Cochrane G."/>
            <person name="Meng A."/>
            <person name="Brown T."/>
            <person name="Cohen L."/>
        </authorList>
    </citation>
    <scope>NUCLEOTIDE SEQUENCE</scope>
    <source>
        <strain evidence="1">GSO104</strain>
    </source>
</reference>
<dbReference type="SUPFAM" id="SSF48403">
    <property type="entry name" value="Ankyrin repeat"/>
    <property type="match status" value="1"/>
</dbReference>
<dbReference type="PANTHER" id="PTHR24121">
    <property type="entry name" value="NO MECHANORECEPTOR POTENTIAL C, ISOFORM D-RELATED"/>
    <property type="match status" value="1"/>
</dbReference>
<dbReference type="Pfam" id="PF12796">
    <property type="entry name" value="Ank_2"/>
    <property type="match status" value="1"/>
</dbReference>
<dbReference type="SMART" id="SM00248">
    <property type="entry name" value="ANK"/>
    <property type="match status" value="5"/>
</dbReference>
<dbReference type="PANTHER" id="PTHR24121:SF23">
    <property type="entry name" value="NO MECHANORECEPTOR POTENTIAL C, ISOFORM H"/>
    <property type="match status" value="1"/>
</dbReference>